<evidence type="ECO:0000259" key="1">
    <source>
        <dbReference type="Pfam" id="PF08241"/>
    </source>
</evidence>
<protein>
    <submittedName>
        <fullName evidence="2">Methyltransferase family protein</fullName>
    </submittedName>
</protein>
<sequence>MKPAKISYKIISPLHWQDFSGGEWLKEQEQILLDRYLAKIYGYYLIKLGHLSTEMDCQQSMIRNHINVAAAPNIARGIVAELTALPIQQSSVDLCLLSHTLDFASDPHQILREVERVLTSDGYIILSGFNPLSLMGVRGYLGRRRVIPWACRMFAPMRVKDWLHLLGFEVLHDERYAFTSFSGVKPIGDWLENGGRKYARTFSSCYFIVARKRTSFLTPISNKWRLKKAISVTPLAS</sequence>
<evidence type="ECO:0000313" key="2">
    <source>
        <dbReference type="EMBL" id="TCK58727.1"/>
    </source>
</evidence>
<organism evidence="2 3">
    <name type="scientific">Celerinatantimonas diazotrophica</name>
    <dbReference type="NCBI Taxonomy" id="412034"/>
    <lineage>
        <taxon>Bacteria</taxon>
        <taxon>Pseudomonadati</taxon>
        <taxon>Pseudomonadota</taxon>
        <taxon>Gammaproteobacteria</taxon>
        <taxon>Celerinatantimonadaceae</taxon>
        <taxon>Celerinatantimonas</taxon>
    </lineage>
</organism>
<dbReference type="PANTHER" id="PTHR43036:SF2">
    <property type="entry name" value="OS04G0481300 PROTEIN"/>
    <property type="match status" value="1"/>
</dbReference>
<dbReference type="Gene3D" id="3.40.50.150">
    <property type="entry name" value="Vaccinia Virus protein VP39"/>
    <property type="match status" value="1"/>
</dbReference>
<dbReference type="InterPro" id="IPR029063">
    <property type="entry name" value="SAM-dependent_MTases_sf"/>
</dbReference>
<feature type="domain" description="Methyltransferase type 11" evidence="1">
    <location>
        <begin position="45"/>
        <end position="126"/>
    </location>
</feature>
<dbReference type="PANTHER" id="PTHR43036">
    <property type="entry name" value="OSJNBB0011N17.9 PROTEIN"/>
    <property type="match status" value="1"/>
</dbReference>
<proteinExistence type="predicted"/>
<keyword evidence="3" id="KW-1185">Reference proteome</keyword>
<dbReference type="GO" id="GO:0008757">
    <property type="term" value="F:S-adenosylmethionine-dependent methyltransferase activity"/>
    <property type="evidence" value="ECO:0007669"/>
    <property type="project" value="InterPro"/>
</dbReference>
<name>A0A4R1K477_9GAMM</name>
<dbReference type="GO" id="GO:0032259">
    <property type="term" value="P:methylation"/>
    <property type="evidence" value="ECO:0007669"/>
    <property type="project" value="UniProtKB-KW"/>
</dbReference>
<reference evidence="2 3" key="1">
    <citation type="submission" date="2019-03" db="EMBL/GenBank/DDBJ databases">
        <title>Genomic Encyclopedia of Type Strains, Phase IV (KMG-IV): sequencing the most valuable type-strain genomes for metagenomic binning, comparative biology and taxonomic classification.</title>
        <authorList>
            <person name="Goeker M."/>
        </authorList>
    </citation>
    <scope>NUCLEOTIDE SEQUENCE [LARGE SCALE GENOMIC DNA]</scope>
    <source>
        <strain evidence="2 3">DSM 18577</strain>
    </source>
</reference>
<dbReference type="Proteomes" id="UP000295565">
    <property type="component" value="Unassembled WGS sequence"/>
</dbReference>
<accession>A0A4R1K477</accession>
<gene>
    <name evidence="2" type="ORF">EV690_0871</name>
</gene>
<dbReference type="RefSeq" id="WP_131911689.1">
    <property type="nucleotide sequence ID" value="NZ_OU594967.1"/>
</dbReference>
<dbReference type="OrthoDB" id="6191410at2"/>
<dbReference type="Pfam" id="PF08241">
    <property type="entry name" value="Methyltransf_11"/>
    <property type="match status" value="1"/>
</dbReference>
<keyword evidence="2" id="KW-0808">Transferase</keyword>
<dbReference type="AlphaFoldDB" id="A0A4R1K477"/>
<comment type="caution">
    <text evidence="2">The sequence shown here is derived from an EMBL/GenBank/DDBJ whole genome shotgun (WGS) entry which is preliminary data.</text>
</comment>
<keyword evidence="2" id="KW-0489">Methyltransferase</keyword>
<dbReference type="EMBL" id="SMGD01000011">
    <property type="protein sequence ID" value="TCK58727.1"/>
    <property type="molecule type" value="Genomic_DNA"/>
</dbReference>
<dbReference type="SUPFAM" id="SSF53335">
    <property type="entry name" value="S-adenosyl-L-methionine-dependent methyltransferases"/>
    <property type="match status" value="1"/>
</dbReference>
<dbReference type="InterPro" id="IPR013216">
    <property type="entry name" value="Methyltransf_11"/>
</dbReference>
<evidence type="ECO:0000313" key="3">
    <source>
        <dbReference type="Proteomes" id="UP000295565"/>
    </source>
</evidence>